<organism evidence="2 3">
    <name type="scientific">Cochliobolus carbonum (strain 26-R-13)</name>
    <name type="common">Maize leaf spot fungus</name>
    <name type="synonym">Bipolaris zeicola</name>
    <dbReference type="NCBI Taxonomy" id="930089"/>
    <lineage>
        <taxon>Eukaryota</taxon>
        <taxon>Fungi</taxon>
        <taxon>Dikarya</taxon>
        <taxon>Ascomycota</taxon>
        <taxon>Pezizomycotina</taxon>
        <taxon>Dothideomycetes</taxon>
        <taxon>Pleosporomycetidae</taxon>
        <taxon>Pleosporales</taxon>
        <taxon>Pleosporineae</taxon>
        <taxon>Pleosporaceae</taxon>
        <taxon>Bipolaris</taxon>
    </lineage>
</organism>
<dbReference type="EMBL" id="KI964673">
    <property type="protein sequence ID" value="EUC31151.1"/>
    <property type="molecule type" value="Genomic_DNA"/>
</dbReference>
<evidence type="ECO:0000259" key="1">
    <source>
        <dbReference type="Pfam" id="PF06985"/>
    </source>
</evidence>
<keyword evidence="3" id="KW-1185">Reference proteome</keyword>
<dbReference type="GeneID" id="19150451"/>
<dbReference type="InterPro" id="IPR010730">
    <property type="entry name" value="HET"/>
</dbReference>
<dbReference type="STRING" id="930089.W6YII4"/>
<dbReference type="KEGG" id="bze:COCCADRAFT_65212"/>
<evidence type="ECO:0000313" key="2">
    <source>
        <dbReference type="EMBL" id="EUC31151.1"/>
    </source>
</evidence>
<dbReference type="PANTHER" id="PTHR24148:SF64">
    <property type="entry name" value="HETEROKARYON INCOMPATIBILITY DOMAIN-CONTAINING PROTEIN"/>
    <property type="match status" value="1"/>
</dbReference>
<dbReference type="Proteomes" id="UP000053841">
    <property type="component" value="Unassembled WGS sequence"/>
</dbReference>
<dbReference type="RefSeq" id="XP_007714543.1">
    <property type="nucleotide sequence ID" value="XM_007716353.1"/>
</dbReference>
<feature type="domain" description="Heterokaryon incompatibility" evidence="1">
    <location>
        <begin position="1"/>
        <end position="142"/>
    </location>
</feature>
<dbReference type="PANTHER" id="PTHR24148">
    <property type="entry name" value="ANKYRIN REPEAT DOMAIN-CONTAINING PROTEIN 39 HOMOLOG-RELATED"/>
    <property type="match status" value="1"/>
</dbReference>
<dbReference type="OrthoDB" id="2157530at2759"/>
<name>W6YII4_COCC2</name>
<dbReference type="AlphaFoldDB" id="W6YII4"/>
<reference evidence="2 3" key="1">
    <citation type="journal article" date="2013" name="PLoS Genet.">
        <title>Comparative genome structure, secondary metabolite, and effector coding capacity across Cochliobolus pathogens.</title>
        <authorList>
            <person name="Condon B.J."/>
            <person name="Leng Y."/>
            <person name="Wu D."/>
            <person name="Bushley K.E."/>
            <person name="Ohm R.A."/>
            <person name="Otillar R."/>
            <person name="Martin J."/>
            <person name="Schackwitz W."/>
            <person name="Grimwood J."/>
            <person name="MohdZainudin N."/>
            <person name="Xue C."/>
            <person name="Wang R."/>
            <person name="Manning V.A."/>
            <person name="Dhillon B."/>
            <person name="Tu Z.J."/>
            <person name="Steffenson B.J."/>
            <person name="Salamov A."/>
            <person name="Sun H."/>
            <person name="Lowry S."/>
            <person name="LaButti K."/>
            <person name="Han J."/>
            <person name="Copeland A."/>
            <person name="Lindquist E."/>
            <person name="Barry K."/>
            <person name="Schmutz J."/>
            <person name="Baker S.E."/>
            <person name="Ciuffetti L.M."/>
            <person name="Grigoriev I.V."/>
            <person name="Zhong S."/>
            <person name="Turgeon B.G."/>
        </authorList>
    </citation>
    <scope>NUCLEOTIDE SEQUENCE [LARGE SCALE GENOMIC DNA]</scope>
    <source>
        <strain evidence="2 3">26-R-13</strain>
    </source>
</reference>
<accession>W6YII4</accession>
<gene>
    <name evidence="2" type="ORF">COCCADRAFT_65212</name>
</gene>
<sequence>FVAISYCWGGEIPTENLPISSRAYLKVTRTVYSILRHISGVASGLPIWLDAICINQEDCEEKGVQVSMMGDIYAAARCVLVWLGNGDLTHDEESVLWSYLTSPYIHNNATLDNISRFGGVGDHLFGRVLQSPWFERAWIVQELCLARK</sequence>
<feature type="non-terminal residue" evidence="2">
    <location>
        <position position="1"/>
    </location>
</feature>
<dbReference type="HOGENOM" id="CLU_004184_6_0_1"/>
<proteinExistence type="predicted"/>
<dbReference type="InterPro" id="IPR052895">
    <property type="entry name" value="HetReg/Transcr_Mod"/>
</dbReference>
<dbReference type="Pfam" id="PF06985">
    <property type="entry name" value="HET"/>
    <property type="match status" value="1"/>
</dbReference>
<protein>
    <recommendedName>
        <fullName evidence="1">Heterokaryon incompatibility domain-containing protein</fullName>
    </recommendedName>
</protein>
<evidence type="ECO:0000313" key="3">
    <source>
        <dbReference type="Proteomes" id="UP000053841"/>
    </source>
</evidence>
<feature type="non-terminal residue" evidence="2">
    <location>
        <position position="148"/>
    </location>
</feature>